<sequence>MKKNLLYLLALVCSLTLFAACSSDDDDSDNKNNENPPEEEAVITAPNVIGTYWGNLDISMIPDGSDQEIVIGDGIEKFITLSQVSNTEVKIELKDFELFINQQILKFGDIVIDKCEVKKGEGMSTFTGQQDLTFEGDAASLGTCPVTVTGTVEGGNADMTINVKVPALKQTVKVTYSGVKQVAEPSGT</sequence>
<proteinExistence type="predicted"/>
<protein>
    <recommendedName>
        <fullName evidence="2">Lipocalin-like domain-containing protein</fullName>
    </recommendedName>
</protein>
<dbReference type="EMBL" id="QSBI01000041">
    <property type="protein sequence ID" value="RGX06248.1"/>
    <property type="molecule type" value="Genomic_DNA"/>
</dbReference>
<dbReference type="PROSITE" id="PS51257">
    <property type="entry name" value="PROKAR_LIPOPROTEIN"/>
    <property type="match status" value="1"/>
</dbReference>
<evidence type="ECO:0000313" key="4">
    <source>
        <dbReference type="Proteomes" id="UP000286031"/>
    </source>
</evidence>
<dbReference type="InterPro" id="IPR024311">
    <property type="entry name" value="Lipocalin-like"/>
</dbReference>
<dbReference type="RefSeq" id="WP_117514994.1">
    <property type="nucleotide sequence ID" value="NZ_JAQCPI010000041.1"/>
</dbReference>
<comment type="caution">
    <text evidence="3">The sequence shown here is derived from an EMBL/GenBank/DDBJ whole genome shotgun (WGS) entry which is preliminary data.</text>
</comment>
<organism evidence="3 4">
    <name type="scientific">Bacteroides ovatus</name>
    <dbReference type="NCBI Taxonomy" id="28116"/>
    <lineage>
        <taxon>Bacteria</taxon>
        <taxon>Pseudomonadati</taxon>
        <taxon>Bacteroidota</taxon>
        <taxon>Bacteroidia</taxon>
        <taxon>Bacteroidales</taxon>
        <taxon>Bacteroidaceae</taxon>
        <taxon>Bacteroides</taxon>
    </lineage>
</organism>
<evidence type="ECO:0000256" key="1">
    <source>
        <dbReference type="SAM" id="SignalP"/>
    </source>
</evidence>
<gene>
    <name evidence="3" type="ORF">DWV35_22745</name>
</gene>
<evidence type="ECO:0000313" key="3">
    <source>
        <dbReference type="EMBL" id="RGX06248.1"/>
    </source>
</evidence>
<feature type="domain" description="Lipocalin-like" evidence="2">
    <location>
        <begin position="49"/>
        <end position="178"/>
    </location>
</feature>
<keyword evidence="1" id="KW-0732">Signal</keyword>
<feature type="signal peptide" evidence="1">
    <location>
        <begin position="1"/>
        <end position="19"/>
    </location>
</feature>
<evidence type="ECO:0000259" key="2">
    <source>
        <dbReference type="Pfam" id="PF13944"/>
    </source>
</evidence>
<dbReference type="Pfam" id="PF13944">
    <property type="entry name" value="Calycin_like"/>
    <property type="match status" value="1"/>
</dbReference>
<feature type="chain" id="PRO_5019301250" description="Lipocalin-like domain-containing protein" evidence="1">
    <location>
        <begin position="20"/>
        <end position="188"/>
    </location>
</feature>
<reference evidence="3 4" key="1">
    <citation type="submission" date="2018-08" db="EMBL/GenBank/DDBJ databases">
        <title>A genome reference for cultivated species of the human gut microbiota.</title>
        <authorList>
            <person name="Zou Y."/>
            <person name="Xue W."/>
            <person name="Luo G."/>
        </authorList>
    </citation>
    <scope>NUCLEOTIDE SEQUENCE [LARGE SCALE GENOMIC DNA]</scope>
    <source>
        <strain evidence="3 4">AF04-46</strain>
    </source>
</reference>
<dbReference type="AlphaFoldDB" id="A0A413EH65"/>
<dbReference type="Gene3D" id="2.40.128.350">
    <property type="match status" value="1"/>
</dbReference>
<accession>A0A413EH65</accession>
<dbReference type="Proteomes" id="UP000286031">
    <property type="component" value="Unassembled WGS sequence"/>
</dbReference>
<name>A0A413EH65_BACOV</name>